<dbReference type="Gene3D" id="3.40.47.10">
    <property type="match status" value="2"/>
</dbReference>
<dbReference type="HOGENOM" id="CLU_000022_69_6_0"/>
<dbReference type="InterPro" id="IPR020841">
    <property type="entry name" value="PKS_Beta-ketoAc_synthase_dom"/>
</dbReference>
<dbReference type="AlphaFoldDB" id="D9S4D2"/>
<dbReference type="PROSITE" id="PS00606">
    <property type="entry name" value="KS3_1"/>
    <property type="match status" value="1"/>
</dbReference>
<proteinExistence type="inferred from homology"/>
<feature type="domain" description="Ketosynthase family 3 (KS3)" evidence="4">
    <location>
        <begin position="417"/>
        <end position="802"/>
    </location>
</feature>
<dbReference type="PATRIC" id="fig|59374.8.peg.58"/>
<evidence type="ECO:0000259" key="4">
    <source>
        <dbReference type="PROSITE" id="PS52004"/>
    </source>
</evidence>
<dbReference type="InterPro" id="IPR016039">
    <property type="entry name" value="Thiolase-like"/>
</dbReference>
<dbReference type="PROSITE" id="PS52004">
    <property type="entry name" value="KS3_2"/>
    <property type="match status" value="2"/>
</dbReference>
<evidence type="ECO:0000313" key="6">
    <source>
        <dbReference type="Proteomes" id="UP000000517"/>
    </source>
</evidence>
<dbReference type="GO" id="GO:0006633">
    <property type="term" value="P:fatty acid biosynthetic process"/>
    <property type="evidence" value="ECO:0007669"/>
    <property type="project" value="InterPro"/>
</dbReference>
<dbReference type="SUPFAM" id="SSF53901">
    <property type="entry name" value="Thiolase-like"/>
    <property type="match status" value="4"/>
</dbReference>
<dbReference type="Pfam" id="PF00109">
    <property type="entry name" value="ketoacyl-synt"/>
    <property type="match status" value="2"/>
</dbReference>
<evidence type="ECO:0000256" key="2">
    <source>
        <dbReference type="ARBA" id="ARBA00022679"/>
    </source>
</evidence>
<dbReference type="CDD" id="cd00834">
    <property type="entry name" value="KAS_I_II"/>
    <property type="match status" value="1"/>
</dbReference>
<dbReference type="SMART" id="SM00825">
    <property type="entry name" value="PKS_KS"/>
    <property type="match status" value="1"/>
</dbReference>
<dbReference type="InterPro" id="IPR014031">
    <property type="entry name" value="Ketoacyl_synth_C"/>
</dbReference>
<dbReference type="PANTHER" id="PTHR11712">
    <property type="entry name" value="POLYKETIDE SYNTHASE-RELATED"/>
    <property type="match status" value="1"/>
</dbReference>
<name>D9S4D2_FIBSS</name>
<dbReference type="KEGG" id="fsc:FSU_0061"/>
<evidence type="ECO:0000313" key="5">
    <source>
        <dbReference type="EMBL" id="ADL25996.1"/>
    </source>
</evidence>
<dbReference type="Pfam" id="PF02801">
    <property type="entry name" value="Ketoacyl-synt_C"/>
    <property type="match status" value="2"/>
</dbReference>
<accession>D9S4D2</accession>
<evidence type="ECO:0000256" key="3">
    <source>
        <dbReference type="RuleBase" id="RU003694"/>
    </source>
</evidence>
<dbReference type="EMBL" id="CP002158">
    <property type="protein sequence ID" value="ADL25996.1"/>
    <property type="molecule type" value="Genomic_DNA"/>
</dbReference>
<dbReference type="STRING" id="59374.FSU_0061"/>
<dbReference type="InterPro" id="IPR000794">
    <property type="entry name" value="Beta-ketoacyl_synthase"/>
</dbReference>
<dbReference type="GO" id="GO:0004315">
    <property type="term" value="F:3-oxoacyl-[acyl-carrier-protein] synthase activity"/>
    <property type="evidence" value="ECO:0007669"/>
    <property type="project" value="InterPro"/>
</dbReference>
<organism evidence="5 6">
    <name type="scientific">Fibrobacter succinogenes (strain ATCC 19169 / S85)</name>
    <dbReference type="NCBI Taxonomy" id="59374"/>
    <lineage>
        <taxon>Bacteria</taxon>
        <taxon>Pseudomonadati</taxon>
        <taxon>Fibrobacterota</taxon>
        <taxon>Fibrobacteria</taxon>
        <taxon>Fibrobacterales</taxon>
        <taxon>Fibrobacteraceae</taxon>
        <taxon>Fibrobacter</taxon>
    </lineage>
</organism>
<feature type="domain" description="Ketosynthase family 3 (KS3)" evidence="4">
    <location>
        <begin position="10"/>
        <end position="405"/>
    </location>
</feature>
<keyword evidence="2 3" id="KW-0808">Transferase</keyword>
<dbReference type="InterPro" id="IPR014030">
    <property type="entry name" value="Ketoacyl_synth_N"/>
</dbReference>
<protein>
    <submittedName>
        <fullName evidence="5">Beta-ketoacyl synthase family protein</fullName>
    </submittedName>
</protein>
<dbReference type="eggNOG" id="COG0304">
    <property type="taxonomic scope" value="Bacteria"/>
</dbReference>
<dbReference type="PANTHER" id="PTHR11712:SF336">
    <property type="entry name" value="3-OXOACYL-[ACYL-CARRIER-PROTEIN] SYNTHASE, MITOCHONDRIAL"/>
    <property type="match status" value="1"/>
</dbReference>
<dbReference type="InterPro" id="IPR018201">
    <property type="entry name" value="Ketoacyl_synth_AS"/>
</dbReference>
<comment type="similarity">
    <text evidence="1 3">Belongs to the thiolase-like superfamily. Beta-ketoacyl-ACP synthases family.</text>
</comment>
<reference evidence="6" key="1">
    <citation type="submission" date="2010-08" db="EMBL/GenBank/DDBJ databases">
        <title>Complete sequence of Fibrobacter succinogenes subsp. succinogenes S85.</title>
        <authorList>
            <person name="Durkin A.S."/>
            <person name="Nelson K.E."/>
            <person name="Morrison M."/>
            <person name="Forsberg C.W."/>
            <person name="Wilson D.B."/>
            <person name="Russell J.B."/>
            <person name="Cann I.K.O."/>
            <person name="Mackie R.I."/>
            <person name="White B.A."/>
        </authorList>
    </citation>
    <scope>NUCLEOTIDE SEQUENCE [LARGE SCALE GENOMIC DNA]</scope>
    <source>
        <strain evidence="6">ATCC 19169 / S85</strain>
    </source>
</reference>
<sequence>MFGISMTSNNRRCVVSGLGVICAVGNNVEETWKNALNSVSGIHKTTSLDTKNCYADLAAEVNCDTLDDIECPDEKDRASKLCIKAMKEALNDAGLGDFADSSRVSVIIGSCVGGVLSIEQYHRHGKNVNEIPKMPIAAIASQVAEACHAGGIVTNVGNACAAGTISIALACDLIRAGKADVVIAGGSDSFASVPYSGFLSLHALDENGCSPFNHCNGITLGEGAGIVIVESLEHAEKRNAKRYCEVLGAGVTSDAHHITAPREDGVCLLEAMDRAVKNSGIKKSDIGYLNAHGTGTGKNDNAEINAFHKFFDEENPTLSVSSTKVMTGHCLGAAGAIEAVFSIKALTTNTVLPTLHYTAEDSEALKAKVGTMDYVQNTPRAKELECVMSNNVAFGGTNASIVFSKKPGDVQSQVAKDKKIAVTGIGIVSPIGNSKEIYLDAVKNGKLPESASICSTVTNDDYKELGIKMAFYRKLDNLGQLQTVSGMRALKDANFTVTEDNAKQIGIIVGTSEGGLGATYDFEELIAEAGNAGGSAFKFPHTVYNAAGGYLSILSGIKGYGVTITTGPLSGLDSIGYSMNVIHDGQEEAMMATGTDENLPIITELCQKMNVAADKVVEPYSNSNGFVVGDGSVSIIMETEDYAKSRGAKVYCYALGYGNGRKNVKFGHISGSDEALDLAIKDALNDAGVSIDEIDAVCGFANGFKKIDDIEKGAYARVFGDKLASLPLFQVKERVGEGRAASATLAAAEAALMLGGELAEENAYFIANGEVSKKKVATAGFKKILVTSFATGGSYSAVVLGK</sequence>
<evidence type="ECO:0000256" key="1">
    <source>
        <dbReference type="ARBA" id="ARBA00008467"/>
    </source>
</evidence>
<dbReference type="Proteomes" id="UP000000517">
    <property type="component" value="Chromosome"/>
</dbReference>
<gene>
    <name evidence="5" type="ordered locus">FSU_0061</name>
</gene>